<reference evidence="1" key="1">
    <citation type="submission" date="2025-08" db="UniProtKB">
        <authorList>
            <consortium name="Ensembl"/>
        </authorList>
    </citation>
    <scope>IDENTIFICATION</scope>
</reference>
<sequence length="126" mass="14296">MKAITTSLAKDLRVQHRVRLSCTLSAYIHYSLVCCCWQIHWNCLQYVKSNIMTRLLSQCPWGVHFAVSRAFTPGCSKMTSPSFVHKVRATTLSLSGCLHLKLLVLYPLSYLLCRLASTILSELQAY</sequence>
<dbReference type="Ensembl" id="ENSMALT00000021780.1">
    <property type="protein sequence ID" value="ENSMALP00000021363.1"/>
    <property type="gene ID" value="ENSMALG00000014938.1"/>
</dbReference>
<dbReference type="AlphaFoldDB" id="A0A3Q3JML1"/>
<keyword evidence="2" id="KW-1185">Reference proteome</keyword>
<evidence type="ECO:0000313" key="1">
    <source>
        <dbReference type="Ensembl" id="ENSMALP00000021363.1"/>
    </source>
</evidence>
<proteinExistence type="predicted"/>
<evidence type="ECO:0000313" key="2">
    <source>
        <dbReference type="Proteomes" id="UP000261600"/>
    </source>
</evidence>
<accession>A0A3Q3JML1</accession>
<protein>
    <submittedName>
        <fullName evidence="1">Uncharacterized protein</fullName>
    </submittedName>
</protein>
<name>A0A3Q3JML1_MONAL</name>
<organism evidence="1 2">
    <name type="scientific">Monopterus albus</name>
    <name type="common">Swamp eel</name>
    <dbReference type="NCBI Taxonomy" id="43700"/>
    <lineage>
        <taxon>Eukaryota</taxon>
        <taxon>Metazoa</taxon>
        <taxon>Chordata</taxon>
        <taxon>Craniata</taxon>
        <taxon>Vertebrata</taxon>
        <taxon>Euteleostomi</taxon>
        <taxon>Actinopterygii</taxon>
        <taxon>Neopterygii</taxon>
        <taxon>Teleostei</taxon>
        <taxon>Neoteleostei</taxon>
        <taxon>Acanthomorphata</taxon>
        <taxon>Anabantaria</taxon>
        <taxon>Synbranchiformes</taxon>
        <taxon>Synbranchidae</taxon>
        <taxon>Monopterus</taxon>
    </lineage>
</organism>
<reference evidence="1" key="2">
    <citation type="submission" date="2025-09" db="UniProtKB">
        <authorList>
            <consortium name="Ensembl"/>
        </authorList>
    </citation>
    <scope>IDENTIFICATION</scope>
</reference>
<dbReference type="Proteomes" id="UP000261600">
    <property type="component" value="Unplaced"/>
</dbReference>